<feature type="transmembrane region" description="Helical" evidence="6">
    <location>
        <begin position="94"/>
        <end position="118"/>
    </location>
</feature>
<evidence type="ECO:0000313" key="8">
    <source>
        <dbReference type="Proteomes" id="UP000683428"/>
    </source>
</evidence>
<keyword evidence="5 6" id="KW-0472">Membrane</keyword>
<keyword evidence="8" id="KW-1185">Reference proteome</keyword>
<evidence type="ECO:0000256" key="5">
    <source>
        <dbReference type="ARBA" id="ARBA00023136"/>
    </source>
</evidence>
<dbReference type="InterPro" id="IPR005538">
    <property type="entry name" value="LrgA/CidA"/>
</dbReference>
<comment type="subcellular location">
    <subcellularLocation>
        <location evidence="1">Cell membrane</location>
        <topology evidence="1">Multi-pass membrane protein</topology>
    </subcellularLocation>
</comment>
<evidence type="ECO:0000256" key="2">
    <source>
        <dbReference type="ARBA" id="ARBA00022475"/>
    </source>
</evidence>
<feature type="transmembrane region" description="Helical" evidence="6">
    <location>
        <begin position="63"/>
        <end position="82"/>
    </location>
</feature>
<keyword evidence="3 6" id="KW-0812">Transmembrane</keyword>
<accession>A0A975SQ65</accession>
<dbReference type="PANTHER" id="PTHR33931:SF2">
    <property type="entry name" value="HOLIN-LIKE PROTEIN CIDA"/>
    <property type="match status" value="1"/>
</dbReference>
<evidence type="ECO:0000256" key="6">
    <source>
        <dbReference type="SAM" id="Phobius"/>
    </source>
</evidence>
<reference evidence="7" key="1">
    <citation type="submission" date="2020-11" db="EMBL/GenBank/DDBJ databases">
        <title>Azospira inquinata sp. nov.</title>
        <authorList>
            <person name="Moe W.M."/>
            <person name="Mikes M.C."/>
        </authorList>
    </citation>
    <scope>NUCLEOTIDE SEQUENCE</scope>
    <source>
        <strain evidence="7">Azo-3</strain>
    </source>
</reference>
<dbReference type="GO" id="GO:0005886">
    <property type="term" value="C:plasma membrane"/>
    <property type="evidence" value="ECO:0007669"/>
    <property type="project" value="UniProtKB-SubCell"/>
</dbReference>
<evidence type="ECO:0000313" key="7">
    <source>
        <dbReference type="EMBL" id="QWT50423.1"/>
    </source>
</evidence>
<feature type="transmembrane region" description="Helical" evidence="6">
    <location>
        <begin position="35"/>
        <end position="51"/>
    </location>
</feature>
<feature type="transmembrane region" description="Helical" evidence="6">
    <location>
        <begin position="7"/>
        <end position="29"/>
    </location>
</feature>
<proteinExistence type="predicted"/>
<keyword evidence="2" id="KW-1003">Cell membrane</keyword>
<dbReference type="KEGG" id="aiq:Azoinq_00760"/>
<keyword evidence="4 6" id="KW-1133">Transmembrane helix</keyword>
<gene>
    <name evidence="7" type="ORF">Azoinq_00760</name>
</gene>
<dbReference type="AlphaFoldDB" id="A0A975SQ65"/>
<dbReference type="EMBL" id="CP064782">
    <property type="protein sequence ID" value="QWT50423.1"/>
    <property type="molecule type" value="Genomic_DNA"/>
</dbReference>
<dbReference type="Pfam" id="PF03788">
    <property type="entry name" value="LrgA"/>
    <property type="match status" value="1"/>
</dbReference>
<name>A0A975SQ65_9RHOO</name>
<evidence type="ECO:0000256" key="4">
    <source>
        <dbReference type="ARBA" id="ARBA00022989"/>
    </source>
</evidence>
<dbReference type="PANTHER" id="PTHR33931">
    <property type="entry name" value="HOLIN-LIKE PROTEIN CIDA-RELATED"/>
    <property type="match status" value="1"/>
</dbReference>
<protein>
    <submittedName>
        <fullName evidence="7">CidA/LrgA family protein</fullName>
    </submittedName>
</protein>
<dbReference type="Proteomes" id="UP000683428">
    <property type="component" value="Chromosome"/>
</dbReference>
<evidence type="ECO:0000256" key="3">
    <source>
        <dbReference type="ARBA" id="ARBA00022692"/>
    </source>
</evidence>
<sequence length="134" mass="15111">MHKLTRAGHIVLQIGLLTGLWLIADLISARWLPQLPPGVLGMLLLLAGLLTRRVPLGWFNLGARWLLAEMLLFFIPAVIAVVKYPQLMLHQGLAIVLVIVVSTLFVMAVTALAVDGVYRLELLWRRRHWSRPHD</sequence>
<evidence type="ECO:0000256" key="1">
    <source>
        <dbReference type="ARBA" id="ARBA00004651"/>
    </source>
</evidence>
<organism evidence="7 8">
    <name type="scientific">Azospira inquinata</name>
    <dbReference type="NCBI Taxonomy" id="2785627"/>
    <lineage>
        <taxon>Bacteria</taxon>
        <taxon>Pseudomonadati</taxon>
        <taxon>Pseudomonadota</taxon>
        <taxon>Betaproteobacteria</taxon>
        <taxon>Rhodocyclales</taxon>
        <taxon>Rhodocyclaceae</taxon>
        <taxon>Azospira</taxon>
    </lineage>
</organism>